<gene>
    <name evidence="1" type="ORF">OC701_02445</name>
</gene>
<reference evidence="1 2" key="1">
    <citation type="journal article" date="2023" name="Int. J. Syst. Evol. Microbiol.">
        <title>The observation of taxonomic boundaries for the 16SrII and 16SrXXV phytoplasmas using genome-based delimitation.</title>
        <authorList>
            <person name="Rodrigues Jardim B."/>
            <person name="Tran-Nguyen L.T.T."/>
            <person name="Gambley C."/>
            <person name="Al-Sadi A.M."/>
            <person name="Al-Subhi A.M."/>
            <person name="Foissac X."/>
            <person name="Salar P."/>
            <person name="Cai H."/>
            <person name="Yang J.Y."/>
            <person name="Davis R."/>
            <person name="Jones L."/>
            <person name="Rodoni B."/>
            <person name="Constable F.E."/>
        </authorList>
    </citation>
    <scope>NUCLEOTIDE SEQUENCE [LARGE SCALE GENOMIC DNA]</scope>
    <source>
        <strain evidence="1">BAWM-225</strain>
    </source>
</reference>
<protein>
    <submittedName>
        <fullName evidence="1">Uncharacterized protein</fullName>
    </submittedName>
</protein>
<evidence type="ECO:0000313" key="2">
    <source>
        <dbReference type="Proteomes" id="UP001170683"/>
    </source>
</evidence>
<name>A0ABT9D976_9MOLU</name>
<organism evidence="1 2">
    <name type="scientific">Candidatus Phytoplasma bonamiae</name>
    <dbReference type="NCBI Taxonomy" id="2982626"/>
    <lineage>
        <taxon>Bacteria</taxon>
        <taxon>Bacillati</taxon>
        <taxon>Mycoplasmatota</taxon>
        <taxon>Mollicutes</taxon>
        <taxon>Acholeplasmatales</taxon>
        <taxon>Acholeplasmataceae</taxon>
        <taxon>Candidatus Phytoplasma</taxon>
        <taxon>16SrII (Peanut WB group)</taxon>
    </lineage>
</organism>
<comment type="caution">
    <text evidence="1">The sequence shown here is derived from an EMBL/GenBank/DDBJ whole genome shotgun (WGS) entry which is preliminary data.</text>
</comment>
<sequence>MFLDKYYEEEKLGNKNIFLLPKSTLNKIIILVIIQKKVMKKKTNFNFFKIIGFT</sequence>
<accession>A0ABT9D976</accession>
<dbReference type="EMBL" id="JAOSIQ010000037">
    <property type="protein sequence ID" value="MDO8064305.1"/>
    <property type="molecule type" value="Genomic_DNA"/>
</dbReference>
<evidence type="ECO:0000313" key="1">
    <source>
        <dbReference type="EMBL" id="MDO8064305.1"/>
    </source>
</evidence>
<keyword evidence="2" id="KW-1185">Reference proteome</keyword>
<proteinExistence type="predicted"/>
<dbReference type="Proteomes" id="UP001170683">
    <property type="component" value="Unassembled WGS sequence"/>
</dbReference>